<name>F4QSN8_9CAUL</name>
<keyword evidence="2" id="KW-1185">Reference proteome</keyword>
<evidence type="ECO:0000313" key="2">
    <source>
        <dbReference type="Proteomes" id="UP000006512"/>
    </source>
</evidence>
<dbReference type="HOGENOM" id="CLU_2969347_0_0_5"/>
<reference evidence="2" key="1">
    <citation type="submission" date="2011-03" db="EMBL/GenBank/DDBJ databases">
        <title>Draft genome sequence of Brevundimonas diminuta.</title>
        <authorList>
            <person name="Brown P.J.B."/>
            <person name="Buechlein A."/>
            <person name="Hemmerich C."/>
            <person name="Brun Y.V."/>
        </authorList>
    </citation>
    <scope>NUCLEOTIDE SEQUENCE [LARGE SCALE GENOMIC DNA]</scope>
    <source>
        <strain evidence="2">C19</strain>
    </source>
</reference>
<protein>
    <submittedName>
        <fullName evidence="1">Uncharacterized protein</fullName>
    </submittedName>
</protein>
<dbReference type="STRING" id="715226.ABI_41810"/>
<accession>F4QSN8</accession>
<proteinExistence type="predicted"/>
<evidence type="ECO:0000313" key="1">
    <source>
        <dbReference type="EMBL" id="EGF89758.1"/>
    </source>
</evidence>
<dbReference type="EMBL" id="GL883080">
    <property type="protein sequence ID" value="EGF89758.1"/>
    <property type="molecule type" value="Genomic_DNA"/>
</dbReference>
<organism evidence="1 2">
    <name type="scientific">Asticcacaulis biprosthecium C19</name>
    <dbReference type="NCBI Taxonomy" id="715226"/>
    <lineage>
        <taxon>Bacteria</taxon>
        <taxon>Pseudomonadati</taxon>
        <taxon>Pseudomonadota</taxon>
        <taxon>Alphaproteobacteria</taxon>
        <taxon>Caulobacterales</taxon>
        <taxon>Caulobacteraceae</taxon>
        <taxon>Asticcacaulis</taxon>
    </lineage>
</organism>
<dbReference type="OrthoDB" id="7173816at2"/>
<dbReference type="RefSeq" id="WP_006274953.1">
    <property type="nucleotide sequence ID" value="NZ_GL883080.1"/>
</dbReference>
<gene>
    <name evidence="1" type="ORF">ABI_41810</name>
</gene>
<sequence length="58" mass="6428">MDSQAERIICIMDAIDHGMTAEETLDECPACVPGLTVSESRRHDDMGWIMPTSLSEMT</sequence>
<dbReference type="Proteomes" id="UP000006512">
    <property type="component" value="Unassembled WGS sequence"/>
</dbReference>
<dbReference type="AlphaFoldDB" id="F4QSN8"/>